<name>A0A1M6C952_PSEXY</name>
<protein>
    <submittedName>
        <fullName evidence="1">Uncharacterized protein</fullName>
    </submittedName>
</protein>
<sequence length="534" mass="62330">MSKNIMKSYDIREIERIIDDYHKNHPALTGTKEQIRYELLATYGDLCVINFKAMMLNPFAMGKITDYMDALNQALMWINQASLDDTDENLSFELSERRYKLLYSFLDKYAYPYSVICSGYISYSRKRFTADVKRKKVIFNLSKENDTAWNDMLRERMNTGDNNFLELFNPVKISVALQNLREHVHVDNGQLWYEINHDILEPFLEIACNQWDATKTLPEYWQFDLFSLEEYRQTWIDIAALCYIHFGSLFTIKDPKVRWENSIIRITKEDLVSLIASINGLKRKVVENIVEYLIYDYKIKNMDVMYQPIIALRKQGLLIAPMLFIGANPERNLLSLVSLKNKDYEHSKEVNNLENLMVEKIQSVLSKNYFIVKHKRLGGRLPDIDLGIYDKESNVILLCELKWFMAADSSKEIFAREDDITHGCEQQEMVIEYATKDKLDFIKKVFGESTEQDVDIIACVVAKNNIRTQNDNIPVIDELTLINLLSKKSLGEVCSIIKNHKYELDMPDNCLKTHKKVRYAGFTFEIPALCIGDK</sequence>
<reference evidence="1 2" key="1">
    <citation type="submission" date="2016-11" db="EMBL/GenBank/DDBJ databases">
        <authorList>
            <person name="Jaros S."/>
            <person name="Januszkiewicz K."/>
            <person name="Wedrychowicz H."/>
        </authorList>
    </citation>
    <scope>NUCLEOTIDE SEQUENCE [LARGE SCALE GENOMIC DNA]</scope>
    <source>
        <strain evidence="1 2">DSM 14809</strain>
    </source>
</reference>
<accession>A0A1M6C952</accession>
<dbReference type="RefSeq" id="WP_242939568.1">
    <property type="nucleotide sequence ID" value="NZ_FQYQ01000003.1"/>
</dbReference>
<dbReference type="Proteomes" id="UP000184185">
    <property type="component" value="Unassembled WGS sequence"/>
</dbReference>
<dbReference type="AlphaFoldDB" id="A0A1M6C952"/>
<organism evidence="1 2">
    <name type="scientific">Pseudobutyrivibrio xylanivorans DSM 14809</name>
    <dbReference type="NCBI Taxonomy" id="1123012"/>
    <lineage>
        <taxon>Bacteria</taxon>
        <taxon>Bacillati</taxon>
        <taxon>Bacillota</taxon>
        <taxon>Clostridia</taxon>
        <taxon>Lachnospirales</taxon>
        <taxon>Lachnospiraceae</taxon>
        <taxon>Pseudobutyrivibrio</taxon>
    </lineage>
</organism>
<proteinExistence type="predicted"/>
<keyword evidence="2" id="KW-1185">Reference proteome</keyword>
<gene>
    <name evidence="1" type="ORF">SAMN02745725_00629</name>
</gene>
<evidence type="ECO:0000313" key="1">
    <source>
        <dbReference type="EMBL" id="SHI57288.1"/>
    </source>
</evidence>
<evidence type="ECO:0000313" key="2">
    <source>
        <dbReference type="Proteomes" id="UP000184185"/>
    </source>
</evidence>
<dbReference type="EMBL" id="FQYQ01000003">
    <property type="protein sequence ID" value="SHI57288.1"/>
    <property type="molecule type" value="Genomic_DNA"/>
</dbReference>